<sequence length="67" mass="7668">MDVPKTKQEIDAWLFRDGLTVDDYFMDGQVIGYKLVNGREYDLLIDHEGLAAACRARLIELGVRQQP</sequence>
<name>A0ABQ1FSN5_9GAMM</name>
<dbReference type="RefSeq" id="WP_188793878.1">
    <property type="nucleotide sequence ID" value="NZ_BMJA01000001.1"/>
</dbReference>
<proteinExistence type="predicted"/>
<comment type="caution">
    <text evidence="1">The sequence shown here is derived from an EMBL/GenBank/DDBJ whole genome shotgun (WGS) entry which is preliminary data.</text>
</comment>
<dbReference type="Proteomes" id="UP000620046">
    <property type="component" value="Unassembled WGS sequence"/>
</dbReference>
<gene>
    <name evidence="1" type="ORF">GCM10010981_18070</name>
</gene>
<dbReference type="EMBL" id="BMJA01000001">
    <property type="protein sequence ID" value="GGA29517.1"/>
    <property type="molecule type" value="Genomic_DNA"/>
</dbReference>
<evidence type="ECO:0000313" key="1">
    <source>
        <dbReference type="EMBL" id="GGA29517.1"/>
    </source>
</evidence>
<reference evidence="2" key="1">
    <citation type="journal article" date="2019" name="Int. J. Syst. Evol. Microbiol.">
        <title>The Global Catalogue of Microorganisms (GCM) 10K type strain sequencing project: providing services to taxonomists for standard genome sequencing and annotation.</title>
        <authorList>
            <consortium name="The Broad Institute Genomics Platform"/>
            <consortium name="The Broad Institute Genome Sequencing Center for Infectious Disease"/>
            <person name="Wu L."/>
            <person name="Ma J."/>
        </authorList>
    </citation>
    <scope>NUCLEOTIDE SEQUENCE [LARGE SCALE GENOMIC DNA]</scope>
    <source>
        <strain evidence="2">CGMCC 1.15439</strain>
    </source>
</reference>
<accession>A0ABQ1FSN5</accession>
<evidence type="ECO:0000313" key="2">
    <source>
        <dbReference type="Proteomes" id="UP000620046"/>
    </source>
</evidence>
<organism evidence="1 2">
    <name type="scientific">Dyella nitratireducens</name>
    <dbReference type="NCBI Taxonomy" id="1849580"/>
    <lineage>
        <taxon>Bacteria</taxon>
        <taxon>Pseudomonadati</taxon>
        <taxon>Pseudomonadota</taxon>
        <taxon>Gammaproteobacteria</taxon>
        <taxon>Lysobacterales</taxon>
        <taxon>Rhodanobacteraceae</taxon>
        <taxon>Dyella</taxon>
    </lineage>
</organism>
<protein>
    <submittedName>
        <fullName evidence="1">Uncharacterized protein</fullName>
    </submittedName>
</protein>
<keyword evidence="2" id="KW-1185">Reference proteome</keyword>